<keyword evidence="1" id="KW-0812">Transmembrane</keyword>
<reference evidence="4" key="1">
    <citation type="journal article" date="2019" name="Int. J. Syst. Evol. Microbiol.">
        <title>The Global Catalogue of Microorganisms (GCM) 10K type strain sequencing project: providing services to taxonomists for standard genome sequencing and annotation.</title>
        <authorList>
            <consortium name="The Broad Institute Genomics Platform"/>
            <consortium name="The Broad Institute Genome Sequencing Center for Infectious Disease"/>
            <person name="Wu L."/>
            <person name="Ma J."/>
        </authorList>
    </citation>
    <scope>NUCLEOTIDE SEQUENCE [LARGE SCALE GENOMIC DNA]</scope>
    <source>
        <strain evidence="4">CGMCC 1.16026</strain>
    </source>
</reference>
<feature type="signal peptide" evidence="2">
    <location>
        <begin position="1"/>
        <end position="28"/>
    </location>
</feature>
<keyword evidence="1" id="KW-1133">Transmembrane helix</keyword>
<evidence type="ECO:0000256" key="2">
    <source>
        <dbReference type="SAM" id="SignalP"/>
    </source>
</evidence>
<comment type="caution">
    <text evidence="3">The sequence shown here is derived from an EMBL/GenBank/DDBJ whole genome shotgun (WGS) entry which is preliminary data.</text>
</comment>
<sequence length="119" mass="13364">MHTARRTYAFVVAAMLCCVLLFSQTAHLTHKVAHQANLERCAQPLIKLGATAPQTKFALLRTVFNTQPQPPFTSNTPLAAALALAALFLLRNEIKRSYTSCERQVLRVAPQRDRFTLRE</sequence>
<evidence type="ECO:0000256" key="1">
    <source>
        <dbReference type="SAM" id="Phobius"/>
    </source>
</evidence>
<organism evidence="3 4">
    <name type="scientific">Granulicella cerasi</name>
    <dbReference type="NCBI Taxonomy" id="741063"/>
    <lineage>
        <taxon>Bacteria</taxon>
        <taxon>Pseudomonadati</taxon>
        <taxon>Acidobacteriota</taxon>
        <taxon>Terriglobia</taxon>
        <taxon>Terriglobales</taxon>
        <taxon>Acidobacteriaceae</taxon>
        <taxon>Granulicella</taxon>
    </lineage>
</organism>
<protein>
    <submittedName>
        <fullName evidence="3">Uncharacterized protein</fullName>
    </submittedName>
</protein>
<dbReference type="RefSeq" id="WP_263371096.1">
    <property type="nucleotide sequence ID" value="NZ_JAGSYD010000002.1"/>
</dbReference>
<feature type="transmembrane region" description="Helical" evidence="1">
    <location>
        <begin position="72"/>
        <end position="90"/>
    </location>
</feature>
<gene>
    <name evidence="3" type="ORF">ACFQBQ_15565</name>
</gene>
<name>A0ABW1ZD73_9BACT</name>
<evidence type="ECO:0000313" key="3">
    <source>
        <dbReference type="EMBL" id="MFC6646968.1"/>
    </source>
</evidence>
<dbReference type="Proteomes" id="UP001596391">
    <property type="component" value="Unassembled WGS sequence"/>
</dbReference>
<keyword evidence="1" id="KW-0472">Membrane</keyword>
<evidence type="ECO:0000313" key="4">
    <source>
        <dbReference type="Proteomes" id="UP001596391"/>
    </source>
</evidence>
<dbReference type="EMBL" id="JBHSWI010000001">
    <property type="protein sequence ID" value="MFC6646968.1"/>
    <property type="molecule type" value="Genomic_DNA"/>
</dbReference>
<keyword evidence="2" id="KW-0732">Signal</keyword>
<feature type="chain" id="PRO_5047068736" evidence="2">
    <location>
        <begin position="29"/>
        <end position="119"/>
    </location>
</feature>
<proteinExistence type="predicted"/>
<keyword evidence="4" id="KW-1185">Reference proteome</keyword>
<accession>A0ABW1ZD73</accession>